<feature type="site" description="Transition state stabilizer" evidence="7">
    <location>
        <position position="159"/>
    </location>
</feature>
<feature type="active site" description="Proton donor/acceptor" evidence="5">
    <location>
        <position position="157"/>
    </location>
</feature>
<dbReference type="Proteomes" id="UP000229794">
    <property type="component" value="Unassembled WGS sequence"/>
</dbReference>
<dbReference type="GO" id="GO:0003677">
    <property type="term" value="F:DNA binding"/>
    <property type="evidence" value="ECO:0007669"/>
    <property type="project" value="InterPro"/>
</dbReference>
<dbReference type="PROSITE" id="PS00726">
    <property type="entry name" value="AP_NUCLEASE_F1_1"/>
    <property type="match status" value="1"/>
</dbReference>
<gene>
    <name evidence="9" type="primary">xth</name>
    <name evidence="9" type="ORF">COX06_00905</name>
</gene>
<dbReference type="PANTHER" id="PTHR22748:SF6">
    <property type="entry name" value="DNA-(APURINIC OR APYRIMIDINIC SITE) ENDONUCLEASE"/>
    <property type="match status" value="1"/>
</dbReference>
<dbReference type="NCBIfam" id="TIGR00195">
    <property type="entry name" value="exoDNase_III"/>
    <property type="match status" value="1"/>
</dbReference>
<dbReference type="AlphaFoldDB" id="A0A2H0BDV6"/>
<organism evidence="9 10">
    <name type="scientific">Candidatus Zambryskibacteria bacterium CG22_combo_CG10-13_8_21_14_all_42_17</name>
    <dbReference type="NCBI Taxonomy" id="1975118"/>
    <lineage>
        <taxon>Bacteria</taxon>
        <taxon>Candidatus Zambryskiibacteriota</taxon>
    </lineage>
</organism>
<feature type="site" description="Interaction with DNA substrate" evidence="7">
    <location>
        <position position="255"/>
    </location>
</feature>
<feature type="active site" description="Proton acceptor" evidence="5">
    <location>
        <position position="255"/>
    </location>
</feature>
<dbReference type="InterPro" id="IPR004808">
    <property type="entry name" value="AP_endonuc_1"/>
</dbReference>
<dbReference type="InterPro" id="IPR005135">
    <property type="entry name" value="Endo/exonuclease/phosphatase"/>
</dbReference>
<evidence type="ECO:0000256" key="7">
    <source>
        <dbReference type="PIRSR" id="PIRSR604808-3"/>
    </source>
</evidence>
<dbReference type="GO" id="GO:0046872">
    <property type="term" value="F:metal ion binding"/>
    <property type="evidence" value="ECO:0007669"/>
    <property type="project" value="UniProtKB-KW"/>
</dbReference>
<dbReference type="PROSITE" id="PS51435">
    <property type="entry name" value="AP_NUCLEASE_F1_4"/>
    <property type="match status" value="1"/>
</dbReference>
<evidence type="ECO:0000256" key="2">
    <source>
        <dbReference type="ARBA" id="ARBA00022723"/>
    </source>
</evidence>
<dbReference type="PANTHER" id="PTHR22748">
    <property type="entry name" value="AP ENDONUCLEASE"/>
    <property type="match status" value="1"/>
</dbReference>
<comment type="caution">
    <text evidence="9">The sequence shown here is derived from an EMBL/GenBank/DDBJ whole genome shotgun (WGS) entry which is preliminary data.</text>
</comment>
<dbReference type="FunFam" id="3.60.10.10:FF:000026">
    <property type="entry name" value="Exodeoxyribonuclease III"/>
    <property type="match status" value="1"/>
</dbReference>
<dbReference type="GO" id="GO:0003906">
    <property type="term" value="F:DNA-(apurinic or apyrimidinic site) endonuclease activity"/>
    <property type="evidence" value="ECO:0007669"/>
    <property type="project" value="TreeGrafter"/>
</dbReference>
<dbReference type="InterPro" id="IPR020847">
    <property type="entry name" value="AP_endonuclease_F1_BS"/>
</dbReference>
<dbReference type="GO" id="GO:0008311">
    <property type="term" value="F:double-stranded DNA 3'-5' DNA exonuclease activity"/>
    <property type="evidence" value="ECO:0007669"/>
    <property type="project" value="TreeGrafter"/>
</dbReference>
<evidence type="ECO:0000256" key="5">
    <source>
        <dbReference type="PIRSR" id="PIRSR604808-1"/>
    </source>
</evidence>
<feature type="active site" evidence="5">
    <location>
        <position position="117"/>
    </location>
</feature>
<dbReference type="NCBIfam" id="TIGR00633">
    <property type="entry name" value="xth"/>
    <property type="match status" value="1"/>
</dbReference>
<keyword evidence="2 6" id="KW-0479">Metal-binding</keyword>
<keyword evidence="3" id="KW-0378">Hydrolase</keyword>
<feature type="binding site" evidence="6">
    <location>
        <position position="255"/>
    </location>
    <ligand>
        <name>Mg(2+)</name>
        <dbReference type="ChEBI" id="CHEBI:18420"/>
        <label>1</label>
    </ligand>
</feature>
<dbReference type="SUPFAM" id="SSF56219">
    <property type="entry name" value="DNase I-like"/>
    <property type="match status" value="1"/>
</dbReference>
<dbReference type="Gene3D" id="3.60.10.10">
    <property type="entry name" value="Endonuclease/exonuclease/phosphatase"/>
    <property type="match status" value="1"/>
</dbReference>
<comment type="similarity">
    <text evidence="1">Belongs to the DNA repair enzymes AP/ExoA family.</text>
</comment>
<dbReference type="GO" id="GO:0006284">
    <property type="term" value="P:base-excision repair"/>
    <property type="evidence" value="ECO:0007669"/>
    <property type="project" value="TreeGrafter"/>
</dbReference>
<proteinExistence type="inferred from homology"/>
<comment type="cofactor">
    <cofactor evidence="6">
        <name>Mg(2+)</name>
        <dbReference type="ChEBI" id="CHEBI:18420"/>
    </cofactor>
    <cofactor evidence="6">
        <name>Mn(2+)</name>
        <dbReference type="ChEBI" id="CHEBI:29035"/>
    </cofactor>
    <text evidence="6">Probably binds two magnesium or manganese ions per subunit.</text>
</comment>
<feature type="binding site" evidence="6">
    <location>
        <position position="157"/>
    </location>
    <ligand>
        <name>Mg(2+)</name>
        <dbReference type="ChEBI" id="CHEBI:18420"/>
        <label>1</label>
    </ligand>
</feature>
<evidence type="ECO:0000256" key="1">
    <source>
        <dbReference type="ARBA" id="ARBA00007092"/>
    </source>
</evidence>
<name>A0A2H0BDV6_9BACT</name>
<evidence type="ECO:0000313" key="9">
    <source>
        <dbReference type="EMBL" id="PIP55867.1"/>
    </source>
</evidence>
<feature type="binding site" evidence="6">
    <location>
        <position position="8"/>
    </location>
    <ligand>
        <name>Mg(2+)</name>
        <dbReference type="ChEBI" id="CHEBI:18420"/>
        <label>1</label>
    </ligand>
</feature>
<feature type="binding site" evidence="6">
    <location>
        <position position="254"/>
    </location>
    <ligand>
        <name>Mg(2+)</name>
        <dbReference type="ChEBI" id="CHEBI:18420"/>
        <label>1</label>
    </ligand>
</feature>
<dbReference type="Pfam" id="PF03372">
    <property type="entry name" value="Exo_endo_phos"/>
    <property type="match status" value="1"/>
</dbReference>
<evidence type="ECO:0000256" key="4">
    <source>
        <dbReference type="ARBA" id="ARBA00022842"/>
    </source>
</evidence>
<keyword evidence="4 6" id="KW-0460">Magnesium</keyword>
<feature type="domain" description="Endonuclease/exonuclease/phosphatase" evidence="8">
    <location>
        <begin position="5"/>
        <end position="255"/>
    </location>
</feature>
<evidence type="ECO:0000259" key="8">
    <source>
        <dbReference type="Pfam" id="PF03372"/>
    </source>
</evidence>
<protein>
    <submittedName>
        <fullName evidence="9">Exodeoxyribonuclease III</fullName>
    </submittedName>
</protein>
<dbReference type="EMBL" id="PCST01000013">
    <property type="protein sequence ID" value="PIP55867.1"/>
    <property type="molecule type" value="Genomic_DNA"/>
</dbReference>
<accession>A0A2H0BDV6</accession>
<evidence type="ECO:0000256" key="3">
    <source>
        <dbReference type="ARBA" id="ARBA00022801"/>
    </source>
</evidence>
<sequence>MQNIISWNVNGLRAIYRKGNFEQVLHMKPDILCLQETKALPEQLPPELRNLDGYYSYFHFPTQKKGYSGVAIYSKEEPLKVSRDMGTCLPARQVDEFDQEGRLIMAEYKDFILINVYFPNGGGPPERLHYKLNFYDHFLEFIKKLHEKQPNIILCGDMNVAHREIDLARPKENETHVGFLPIERAWMDKFIAHGWIDVFRHFYPQQTGTYTYWDMKTFARERNVGWRIDYFFSSPEMLKKIKSIEILENILGSDHCPVKIALE</sequence>
<keyword evidence="6" id="KW-0464">Manganese</keyword>
<evidence type="ECO:0000313" key="10">
    <source>
        <dbReference type="Proteomes" id="UP000229794"/>
    </source>
</evidence>
<feature type="site" description="Important for catalytic activity" evidence="7">
    <location>
        <position position="229"/>
    </location>
</feature>
<reference evidence="9 10" key="1">
    <citation type="submission" date="2017-09" db="EMBL/GenBank/DDBJ databases">
        <title>Depth-based differentiation of microbial function through sediment-hosted aquifers and enrichment of novel symbionts in the deep terrestrial subsurface.</title>
        <authorList>
            <person name="Probst A.J."/>
            <person name="Ladd B."/>
            <person name="Jarett J.K."/>
            <person name="Geller-Mcgrath D.E."/>
            <person name="Sieber C.M."/>
            <person name="Emerson J.B."/>
            <person name="Anantharaman K."/>
            <person name="Thomas B.C."/>
            <person name="Malmstrom R."/>
            <person name="Stieglmeier M."/>
            <person name="Klingl A."/>
            <person name="Woyke T."/>
            <person name="Ryan C.M."/>
            <person name="Banfield J.F."/>
        </authorList>
    </citation>
    <scope>NUCLEOTIDE SEQUENCE [LARGE SCALE GENOMIC DNA]</scope>
    <source>
        <strain evidence="9">CG22_combo_CG10-13_8_21_14_all_42_17</strain>
    </source>
</reference>
<feature type="binding site" evidence="6">
    <location>
        <position position="36"/>
    </location>
    <ligand>
        <name>Mg(2+)</name>
        <dbReference type="ChEBI" id="CHEBI:18420"/>
        <label>1</label>
    </ligand>
</feature>
<dbReference type="InterPro" id="IPR036691">
    <property type="entry name" value="Endo/exonu/phosph_ase_sf"/>
</dbReference>
<feature type="binding site" evidence="6">
    <location>
        <position position="159"/>
    </location>
    <ligand>
        <name>Mg(2+)</name>
        <dbReference type="ChEBI" id="CHEBI:18420"/>
        <label>1</label>
    </ligand>
</feature>
<evidence type="ECO:0000256" key="6">
    <source>
        <dbReference type="PIRSR" id="PIRSR604808-2"/>
    </source>
</evidence>
<dbReference type="GO" id="GO:0008081">
    <property type="term" value="F:phosphoric diester hydrolase activity"/>
    <property type="evidence" value="ECO:0007669"/>
    <property type="project" value="TreeGrafter"/>
</dbReference>